<protein>
    <submittedName>
        <fullName evidence="3">Uncharacterized protein</fullName>
    </submittedName>
</protein>
<keyword evidence="2" id="KW-0732">Signal</keyword>
<organism evidence="3 4">
    <name type="scientific">Deinococcus xianganensis</name>
    <dbReference type="NCBI Taxonomy" id="1507289"/>
    <lineage>
        <taxon>Bacteria</taxon>
        <taxon>Thermotogati</taxon>
        <taxon>Deinococcota</taxon>
        <taxon>Deinococci</taxon>
        <taxon>Deinococcales</taxon>
        <taxon>Deinococcaceae</taxon>
        <taxon>Deinococcus</taxon>
    </lineage>
</organism>
<evidence type="ECO:0000313" key="4">
    <source>
        <dbReference type="Proteomes" id="UP000430519"/>
    </source>
</evidence>
<sequence>MRSVSSWLRLACILCLAGAALNHAADVWRGGWLPYGYAPLWLNTFWTSLTLLDPLAAALLWRRSPGGVWLLLGIMLTDVTVNLRFSLHLGSTLEDSAALLAQILFLGFVLGAAPTLLRDRT</sequence>
<evidence type="ECO:0000256" key="2">
    <source>
        <dbReference type="SAM" id="SignalP"/>
    </source>
</evidence>
<dbReference type="RefSeq" id="WP_160978205.1">
    <property type="nucleotide sequence ID" value="NZ_WVHK01000020.1"/>
</dbReference>
<keyword evidence="1" id="KW-1133">Transmembrane helix</keyword>
<keyword evidence="1" id="KW-0472">Membrane</keyword>
<gene>
    <name evidence="3" type="ORF">GLX28_07530</name>
</gene>
<name>A0A6I4YDB5_9DEIO</name>
<evidence type="ECO:0000313" key="3">
    <source>
        <dbReference type="EMBL" id="MXV19482.1"/>
    </source>
</evidence>
<feature type="signal peptide" evidence="2">
    <location>
        <begin position="1"/>
        <end position="24"/>
    </location>
</feature>
<dbReference type="Proteomes" id="UP000430519">
    <property type="component" value="Unassembled WGS sequence"/>
</dbReference>
<feature type="chain" id="PRO_5026300622" evidence="2">
    <location>
        <begin position="25"/>
        <end position="121"/>
    </location>
</feature>
<proteinExistence type="predicted"/>
<evidence type="ECO:0000256" key="1">
    <source>
        <dbReference type="SAM" id="Phobius"/>
    </source>
</evidence>
<reference evidence="3 4" key="1">
    <citation type="submission" date="2019-11" db="EMBL/GenBank/DDBJ databases">
        <title>Genome sequence of Deinococcus xianganensis Y35, AI-2 producing algicidal bacterium, isolated from lake water.</title>
        <authorList>
            <person name="Li Y."/>
        </authorList>
    </citation>
    <scope>NUCLEOTIDE SEQUENCE [LARGE SCALE GENOMIC DNA]</scope>
    <source>
        <strain evidence="3 4">Y35</strain>
    </source>
</reference>
<keyword evidence="1" id="KW-0812">Transmembrane</keyword>
<comment type="caution">
    <text evidence="3">The sequence shown here is derived from an EMBL/GenBank/DDBJ whole genome shotgun (WGS) entry which is preliminary data.</text>
</comment>
<keyword evidence="4" id="KW-1185">Reference proteome</keyword>
<dbReference type="EMBL" id="WVHK01000020">
    <property type="protein sequence ID" value="MXV19482.1"/>
    <property type="molecule type" value="Genomic_DNA"/>
</dbReference>
<feature type="transmembrane region" description="Helical" evidence="1">
    <location>
        <begin position="40"/>
        <end position="61"/>
    </location>
</feature>
<feature type="transmembrane region" description="Helical" evidence="1">
    <location>
        <begin position="68"/>
        <end position="85"/>
    </location>
</feature>
<accession>A0A6I4YDB5</accession>
<dbReference type="AlphaFoldDB" id="A0A6I4YDB5"/>
<feature type="transmembrane region" description="Helical" evidence="1">
    <location>
        <begin position="97"/>
        <end position="117"/>
    </location>
</feature>